<reference evidence="2" key="1">
    <citation type="submission" date="2016-01" db="EMBL/GenBank/DDBJ databases">
        <authorList>
            <person name="Regsiter A."/>
            <person name="william w."/>
        </authorList>
    </citation>
    <scope>NUCLEOTIDE SEQUENCE [LARGE SCALE GENOMIC DNA]</scope>
    <source>
        <strain evidence="2">CFBP 6623</strain>
    </source>
</reference>
<protein>
    <submittedName>
        <fullName evidence="1">Uncharacterized protein</fullName>
    </submittedName>
</protein>
<gene>
    <name evidence="1" type="ORF">AGR3A_Lc190022</name>
</gene>
<dbReference type="Proteomes" id="UP000191988">
    <property type="component" value="Unassembled WGS sequence"/>
</dbReference>
<evidence type="ECO:0000313" key="1">
    <source>
        <dbReference type="EMBL" id="CUX62089.1"/>
    </source>
</evidence>
<name>A0A1S7S4M9_9HYPH</name>
<proteinExistence type="predicted"/>
<keyword evidence="2" id="KW-1185">Reference proteome</keyword>
<evidence type="ECO:0000313" key="2">
    <source>
        <dbReference type="Proteomes" id="UP000191988"/>
    </source>
</evidence>
<organism evidence="1 2">
    <name type="scientific">Agrobacterium tomkonis CFBP 6623</name>
    <dbReference type="NCBI Taxonomy" id="1183432"/>
    <lineage>
        <taxon>Bacteria</taxon>
        <taxon>Pseudomonadati</taxon>
        <taxon>Pseudomonadota</taxon>
        <taxon>Alphaproteobacteria</taxon>
        <taxon>Hyphomicrobiales</taxon>
        <taxon>Rhizobiaceae</taxon>
        <taxon>Rhizobium/Agrobacterium group</taxon>
        <taxon>Agrobacterium</taxon>
        <taxon>Agrobacterium tumefaciens complex</taxon>
    </lineage>
</organism>
<dbReference type="AlphaFoldDB" id="A0A1S7S4M9"/>
<dbReference type="EMBL" id="FBWK01000055">
    <property type="protein sequence ID" value="CUX62089.1"/>
    <property type="molecule type" value="Genomic_DNA"/>
</dbReference>
<accession>A0A1S7S4M9</accession>
<sequence>MKRILLEKLVNTKSRPCSITPYGYPLSIFLEKIDDLGSSLKRLIGSVGDAGQEKV</sequence>